<feature type="region of interest" description="Disordered" evidence="1">
    <location>
        <begin position="210"/>
        <end position="248"/>
    </location>
</feature>
<evidence type="ECO:0000256" key="1">
    <source>
        <dbReference type="SAM" id="MobiDB-lite"/>
    </source>
</evidence>
<comment type="caution">
    <text evidence="2">The sequence shown here is derived from an EMBL/GenBank/DDBJ whole genome shotgun (WGS) entry which is preliminary data.</text>
</comment>
<protein>
    <submittedName>
        <fullName evidence="2">Uncharacterized protein</fullName>
    </submittedName>
</protein>
<name>A0ABR3B0B1_PHYBL</name>
<proteinExistence type="predicted"/>
<evidence type="ECO:0000313" key="3">
    <source>
        <dbReference type="Proteomes" id="UP001448207"/>
    </source>
</evidence>
<accession>A0ABR3B0B1</accession>
<keyword evidence="3" id="KW-1185">Reference proteome</keyword>
<dbReference type="EMBL" id="JBCLYO010000008">
    <property type="protein sequence ID" value="KAL0086312.1"/>
    <property type="molecule type" value="Genomic_DNA"/>
</dbReference>
<reference evidence="2 3" key="1">
    <citation type="submission" date="2024-04" db="EMBL/GenBank/DDBJ databases">
        <title>Symmetric and asymmetric DNA N6-adenine methylation regulates different biological responses in Mucorales.</title>
        <authorList>
            <consortium name="Lawrence Berkeley National Laboratory"/>
            <person name="Lax C."/>
            <person name="Mondo S.J."/>
            <person name="Osorio-Concepcion M."/>
            <person name="Muszewska A."/>
            <person name="Corrochano-Luque M."/>
            <person name="Gutierrez G."/>
            <person name="Riley R."/>
            <person name="Lipzen A."/>
            <person name="Guo J."/>
            <person name="Hundley H."/>
            <person name="Amirebrahimi M."/>
            <person name="Ng V."/>
            <person name="Lorenzo-Gutierrez D."/>
            <person name="Binder U."/>
            <person name="Yang J."/>
            <person name="Song Y."/>
            <person name="Canovas D."/>
            <person name="Navarro E."/>
            <person name="Freitag M."/>
            <person name="Gabaldon T."/>
            <person name="Grigoriev I.V."/>
            <person name="Corrochano L.M."/>
            <person name="Nicolas F.E."/>
            <person name="Garre V."/>
        </authorList>
    </citation>
    <scope>NUCLEOTIDE SEQUENCE [LARGE SCALE GENOMIC DNA]</scope>
    <source>
        <strain evidence="2 3">L51</strain>
    </source>
</reference>
<feature type="compositionally biased region" description="Low complexity" evidence="1">
    <location>
        <begin position="210"/>
        <end position="221"/>
    </location>
</feature>
<sequence>MTIWISYYNFCDKKCNNGTYGWGAPTSQFTLPFFDDGADLNYVYPQALAKQLAPYSNTSVWADHDVDIEINHDAYMAAVDFDKAQSEGWNASSTNSNTSSNVPPGGKYWFFNDTAAIQQHQIDVRYIVLHELLHGLGFISAWAAYFWTDASPFRTLVDGFIDATDLQIVTPGPYWYVNQDTGPAFITGFQPTMIFDKFLVSVIENNDTSTTSINSSSSSGSGSSGSGITGNSTAGDNENTNDASGDNNPLNITTINGVSHANLSTIGFDMQNFCVQDSDAFIINFVRQFNRSSQAKNARKLWNSMSQPRTLRFDFFGPLIANSSFNTDPYLKQTYQNMTLLTGSNVLSSQSEQFDRTNNRPGISISHVDDQYASTPDFLMTRHYITGQTLEELVSEMYDRLPVIRYNTTLNNGTLVSQVYRSPIGPGILRILDSLGYSTVLTKSNYTTDGAVKTYKSKSVCDDSNNNHALTKVTPVTSAGTGLVSLLVCSTTSWFNPAAHFYYLLVIIVSMSII</sequence>
<feature type="compositionally biased region" description="Polar residues" evidence="1">
    <location>
        <begin position="234"/>
        <end position="248"/>
    </location>
</feature>
<evidence type="ECO:0000313" key="2">
    <source>
        <dbReference type="EMBL" id="KAL0086312.1"/>
    </source>
</evidence>
<dbReference type="Proteomes" id="UP001448207">
    <property type="component" value="Unassembled WGS sequence"/>
</dbReference>
<gene>
    <name evidence="2" type="ORF">J3Q64DRAFT_1739417</name>
</gene>
<organism evidence="2 3">
    <name type="scientific">Phycomyces blakesleeanus</name>
    <dbReference type="NCBI Taxonomy" id="4837"/>
    <lineage>
        <taxon>Eukaryota</taxon>
        <taxon>Fungi</taxon>
        <taxon>Fungi incertae sedis</taxon>
        <taxon>Mucoromycota</taxon>
        <taxon>Mucoromycotina</taxon>
        <taxon>Mucoromycetes</taxon>
        <taxon>Mucorales</taxon>
        <taxon>Phycomycetaceae</taxon>
        <taxon>Phycomyces</taxon>
    </lineage>
</organism>